<evidence type="ECO:0000256" key="3">
    <source>
        <dbReference type="ARBA" id="ARBA00022670"/>
    </source>
</evidence>
<comment type="similarity">
    <text evidence="1">Belongs to the peptidase M17 family.</text>
</comment>
<dbReference type="Pfam" id="PF00883">
    <property type="entry name" value="Peptidase_M17"/>
    <property type="match status" value="1"/>
</dbReference>
<comment type="caution">
    <text evidence="7">The sequence shown here is derived from an EMBL/GenBank/DDBJ whole genome shotgun (WGS) entry which is preliminary data.</text>
</comment>
<protein>
    <submittedName>
        <fullName evidence="7">Leucyl aminopeptidase family protein</fullName>
    </submittedName>
</protein>
<dbReference type="CDD" id="cd00433">
    <property type="entry name" value="Peptidase_M17"/>
    <property type="match status" value="1"/>
</dbReference>
<feature type="domain" description="Cytosol aminopeptidase" evidence="6">
    <location>
        <begin position="346"/>
        <end position="353"/>
    </location>
</feature>
<dbReference type="RefSeq" id="WP_353896710.1">
    <property type="nucleotide sequence ID" value="NZ_JBEVCJ010000017.1"/>
</dbReference>
<accession>A0ABV2BW15</accession>
<dbReference type="Proteomes" id="UP001548189">
    <property type="component" value="Unassembled WGS sequence"/>
</dbReference>
<evidence type="ECO:0000313" key="7">
    <source>
        <dbReference type="EMBL" id="MET1256125.1"/>
    </source>
</evidence>
<dbReference type="SUPFAM" id="SSF53187">
    <property type="entry name" value="Zn-dependent exopeptidases"/>
    <property type="match status" value="1"/>
</dbReference>
<keyword evidence="2 7" id="KW-0031">Aminopeptidase</keyword>
<keyword evidence="3" id="KW-0645">Protease</keyword>
<evidence type="ECO:0000313" key="8">
    <source>
        <dbReference type="Proteomes" id="UP001548189"/>
    </source>
</evidence>
<organism evidence="7 8">
    <name type="scientific">Aliikangiella maris</name>
    <dbReference type="NCBI Taxonomy" id="3162458"/>
    <lineage>
        <taxon>Bacteria</taxon>
        <taxon>Pseudomonadati</taxon>
        <taxon>Pseudomonadota</taxon>
        <taxon>Gammaproteobacteria</taxon>
        <taxon>Oceanospirillales</taxon>
        <taxon>Pleioneaceae</taxon>
        <taxon>Aliikangiella</taxon>
    </lineage>
</organism>
<name>A0ABV2BW15_9GAMM</name>
<evidence type="ECO:0000259" key="6">
    <source>
        <dbReference type="PROSITE" id="PS00631"/>
    </source>
</evidence>
<dbReference type="PROSITE" id="PS00631">
    <property type="entry name" value="CYTOSOL_AP"/>
    <property type="match status" value="1"/>
</dbReference>
<dbReference type="PANTHER" id="PTHR11963:SF48">
    <property type="entry name" value="DIPEPTIDASE B, ISOFORM A"/>
    <property type="match status" value="1"/>
</dbReference>
<proteinExistence type="inferred from homology"/>
<evidence type="ECO:0000256" key="1">
    <source>
        <dbReference type="ARBA" id="ARBA00009528"/>
    </source>
</evidence>
<dbReference type="Gene3D" id="3.40.630.10">
    <property type="entry name" value="Zn peptidases"/>
    <property type="match status" value="1"/>
</dbReference>
<evidence type="ECO:0000256" key="2">
    <source>
        <dbReference type="ARBA" id="ARBA00022438"/>
    </source>
</evidence>
<dbReference type="PRINTS" id="PR00481">
    <property type="entry name" value="LAMNOPPTDASE"/>
</dbReference>
<dbReference type="EMBL" id="JBEVCJ010000017">
    <property type="protein sequence ID" value="MET1256125.1"/>
    <property type="molecule type" value="Genomic_DNA"/>
</dbReference>
<dbReference type="GO" id="GO:0004177">
    <property type="term" value="F:aminopeptidase activity"/>
    <property type="evidence" value="ECO:0007669"/>
    <property type="project" value="UniProtKB-KW"/>
</dbReference>
<keyword evidence="5" id="KW-0464">Manganese</keyword>
<keyword evidence="4" id="KW-0378">Hydrolase</keyword>
<dbReference type="InterPro" id="IPR011356">
    <property type="entry name" value="Leucine_aapep/pepB"/>
</dbReference>
<dbReference type="PANTHER" id="PTHR11963">
    <property type="entry name" value="LEUCINE AMINOPEPTIDASE-RELATED"/>
    <property type="match status" value="1"/>
</dbReference>
<sequence>MAFPKISRLTDVNQLAAHNKNNDCIILVTSQKNCTTSPLIDEAISKALTIDQRIGEQPVLIHAPELAGGRLIHSTSGPIDRDYDDVRNFGDAAAKGIILARDAGAKNPIILVEGVPAREAFANACEVSYLGACQALWQPLEAREFLGENEVETIESITLVDVNDQINLDFLSAVEAGKRLARDLAGTEPERFAPAGFAEYCQQAMTGTSVAVEIIDDRATIEKEFPLLGAVARASQAVTRHQPRVVHMDYVGEGPIEKTLILVGKAVTYDTGGADVKIGGHMAGMSRDKGGAAAVAGFMKTLAELKPKGLKVRATLGVVRNSIGPDSYVADEIILAHSGVRVRIGNTDAEGRLVMADLLSHGREMAKNETAPELMTIATLTGHASLAAGPYTILIENGPARDQQMADKLEQAGESWGDCIEIGRSRREDWKMIQPRSKADDVLSSNNGPSVSVARGHQFPMAFLALSSGLDKHGSQSEQPIAYTHIDIAGSGVEGSDWQHGKPTAAPVAALAARYLLG</sequence>
<evidence type="ECO:0000256" key="4">
    <source>
        <dbReference type="ARBA" id="ARBA00022801"/>
    </source>
</evidence>
<dbReference type="InterPro" id="IPR000819">
    <property type="entry name" value="Peptidase_M17_C"/>
</dbReference>
<evidence type="ECO:0000256" key="5">
    <source>
        <dbReference type="ARBA" id="ARBA00023211"/>
    </source>
</evidence>
<reference evidence="7 8" key="1">
    <citation type="submission" date="2024-06" db="EMBL/GenBank/DDBJ databases">
        <authorList>
            <person name="Li F."/>
        </authorList>
    </citation>
    <scope>NUCLEOTIDE SEQUENCE [LARGE SCALE GENOMIC DNA]</scope>
    <source>
        <strain evidence="7 8">GXAS 311</strain>
    </source>
</reference>
<gene>
    <name evidence="7" type="ORF">ABVT43_13375</name>
</gene>
<keyword evidence="8" id="KW-1185">Reference proteome</keyword>